<keyword evidence="5" id="KW-1185">Reference proteome</keyword>
<evidence type="ECO:0000313" key="4">
    <source>
        <dbReference type="EMBL" id="MFL9879735.1"/>
    </source>
</evidence>
<dbReference type="InterPro" id="IPR001387">
    <property type="entry name" value="Cro/C1-type_HTH"/>
</dbReference>
<dbReference type="EMBL" id="JAQQFR010000009">
    <property type="protein sequence ID" value="MFL9879735.1"/>
    <property type="molecule type" value="Genomic_DNA"/>
</dbReference>
<evidence type="ECO:0000313" key="5">
    <source>
        <dbReference type="Proteomes" id="UP001629214"/>
    </source>
</evidence>
<dbReference type="InterPro" id="IPR010982">
    <property type="entry name" value="Lambda_DNA-bd_dom_sf"/>
</dbReference>
<dbReference type="Pfam" id="PF01381">
    <property type="entry name" value="HTH_3"/>
    <property type="match status" value="1"/>
</dbReference>
<reference evidence="4 5" key="1">
    <citation type="journal article" date="2024" name="Chem. Sci.">
        <title>Discovery of megapolipeptins by genome mining of a Burkholderiales bacteria collection.</title>
        <authorList>
            <person name="Paulo B.S."/>
            <person name="Recchia M.J.J."/>
            <person name="Lee S."/>
            <person name="Fergusson C.H."/>
            <person name="Romanowski S.B."/>
            <person name="Hernandez A."/>
            <person name="Krull N."/>
            <person name="Liu D.Y."/>
            <person name="Cavanagh H."/>
            <person name="Bos A."/>
            <person name="Gray C.A."/>
            <person name="Murphy B.T."/>
            <person name="Linington R.G."/>
            <person name="Eustaquio A.S."/>
        </authorList>
    </citation>
    <scope>NUCLEOTIDE SEQUENCE [LARGE SCALE GENOMIC DNA]</scope>
    <source>
        <strain evidence="4 5">RL21-008-BIB-B</strain>
    </source>
</reference>
<evidence type="ECO:0000259" key="3">
    <source>
        <dbReference type="PROSITE" id="PS50943"/>
    </source>
</evidence>
<organism evidence="4 5">
    <name type="scientific">Herbaspirillum rhizosphaerae</name>
    <dbReference type="NCBI Taxonomy" id="346179"/>
    <lineage>
        <taxon>Bacteria</taxon>
        <taxon>Pseudomonadati</taxon>
        <taxon>Pseudomonadota</taxon>
        <taxon>Betaproteobacteria</taxon>
        <taxon>Burkholderiales</taxon>
        <taxon>Oxalobacteraceae</taxon>
        <taxon>Herbaspirillum</taxon>
    </lineage>
</organism>
<dbReference type="Proteomes" id="UP001629214">
    <property type="component" value="Unassembled WGS sequence"/>
</dbReference>
<feature type="region of interest" description="Disordered" evidence="2">
    <location>
        <begin position="75"/>
        <end position="97"/>
    </location>
</feature>
<accession>A0ABW8ZB28</accession>
<dbReference type="PROSITE" id="PS50943">
    <property type="entry name" value="HTH_CROC1"/>
    <property type="match status" value="1"/>
</dbReference>
<keyword evidence="1" id="KW-0238">DNA-binding</keyword>
<dbReference type="RefSeq" id="WP_408168833.1">
    <property type="nucleotide sequence ID" value="NZ_JAQQFR010000009.1"/>
</dbReference>
<dbReference type="SUPFAM" id="SSF47413">
    <property type="entry name" value="lambda repressor-like DNA-binding domains"/>
    <property type="match status" value="1"/>
</dbReference>
<dbReference type="PANTHER" id="PTHR46797:SF1">
    <property type="entry name" value="METHYLPHOSPHONATE SYNTHASE"/>
    <property type="match status" value="1"/>
</dbReference>
<dbReference type="InterPro" id="IPR050807">
    <property type="entry name" value="TransReg_Diox_bact_type"/>
</dbReference>
<proteinExistence type="predicted"/>
<dbReference type="PANTHER" id="PTHR46797">
    <property type="entry name" value="HTH-TYPE TRANSCRIPTIONAL REGULATOR"/>
    <property type="match status" value="1"/>
</dbReference>
<dbReference type="CDD" id="cd00093">
    <property type="entry name" value="HTH_XRE"/>
    <property type="match status" value="1"/>
</dbReference>
<feature type="compositionally biased region" description="Basic and acidic residues" evidence="2">
    <location>
        <begin position="75"/>
        <end position="90"/>
    </location>
</feature>
<evidence type="ECO:0000256" key="1">
    <source>
        <dbReference type="ARBA" id="ARBA00023125"/>
    </source>
</evidence>
<protein>
    <submittedName>
        <fullName evidence="4">Helix-turn-helix transcriptional regulator</fullName>
    </submittedName>
</protein>
<feature type="domain" description="HTH cro/C1-type" evidence="3">
    <location>
        <begin position="11"/>
        <end position="65"/>
    </location>
</feature>
<gene>
    <name evidence="4" type="ORF">PQR63_15145</name>
</gene>
<comment type="caution">
    <text evidence="4">The sequence shown here is derived from an EMBL/GenBank/DDBJ whole genome shotgun (WGS) entry which is preliminary data.</text>
</comment>
<dbReference type="SMART" id="SM00530">
    <property type="entry name" value="HTH_XRE"/>
    <property type="match status" value="1"/>
</dbReference>
<sequence length="97" mass="10572">MHSVQDLGARIRAVRKSQKLSSASLAERSGIHRNTLQALETGKGNIELSKLLSICSELGLELLLVPQEISAQRAADGEGGVRTELSERLHRLMRSTP</sequence>
<name>A0ABW8ZB28_9BURK</name>
<dbReference type="Gene3D" id="1.10.260.40">
    <property type="entry name" value="lambda repressor-like DNA-binding domains"/>
    <property type="match status" value="1"/>
</dbReference>
<evidence type="ECO:0000256" key="2">
    <source>
        <dbReference type="SAM" id="MobiDB-lite"/>
    </source>
</evidence>